<dbReference type="InterPro" id="IPR032349">
    <property type="entry name" value="DUF4865"/>
</dbReference>
<dbReference type="EMBL" id="NGLE01000001">
    <property type="protein sequence ID" value="OTO09913.1"/>
    <property type="molecule type" value="Genomic_DNA"/>
</dbReference>
<dbReference type="AlphaFoldDB" id="A0A242CI38"/>
<dbReference type="Pfam" id="PF16157">
    <property type="entry name" value="DUF4865"/>
    <property type="match status" value="1"/>
</dbReference>
<keyword evidence="3" id="KW-1185">Reference proteome</keyword>
<organism evidence="2">
    <name type="scientific">Candidatus Enterococcus mansonii</name>
    <dbReference type="NCBI Taxonomy" id="1834181"/>
    <lineage>
        <taxon>Bacteria</taxon>
        <taxon>Bacillati</taxon>
        <taxon>Bacillota</taxon>
        <taxon>Bacilli</taxon>
        <taxon>Lactobacillales</taxon>
        <taxon>Enterococcaceae</taxon>
        <taxon>Enterococcus</taxon>
    </lineage>
</organism>
<dbReference type="STRING" id="1834181.A5880_000596"/>
<protein>
    <recommendedName>
        <fullName evidence="4">DUF4865 domain-containing protein</fullName>
    </recommendedName>
</protein>
<proteinExistence type="predicted"/>
<sequence length="171" mass="19996">MNAMQYKITLPNDYDMNIIKKRVYENGSKTDGFSGLLFKAYLIVNESTKKEYSPLYMWNDHQGMNTFIFDGFYDNILGSFGWQHINIAVPVHVILSDRISESNYVLEIENTIQEKTKMSKPTFSLTDEGSLGKVLVYNPDKWKSVEFYFFTHRPDEFENIGTIYELLHLSM</sequence>
<evidence type="ECO:0000313" key="1">
    <source>
        <dbReference type="EMBL" id="MEI5995108.1"/>
    </source>
</evidence>
<gene>
    <name evidence="2" type="ORF">A5880_000596</name>
    <name evidence="1" type="ORF">A5880_002698</name>
</gene>
<name>A0A242CI38_9ENTE</name>
<dbReference type="EMBL" id="NGLE02000001">
    <property type="protein sequence ID" value="MEI5995108.1"/>
    <property type="molecule type" value="Genomic_DNA"/>
</dbReference>
<evidence type="ECO:0000313" key="3">
    <source>
        <dbReference type="Proteomes" id="UP000195139"/>
    </source>
</evidence>
<reference evidence="1 3" key="2">
    <citation type="submission" date="2018-07" db="EMBL/GenBank/DDBJ databases">
        <title>The Genome Sequence of Enterococcus sp. DIV0659b.</title>
        <authorList>
            <consortium name="The Broad Institute Genomics Platform"/>
            <consortium name="The Broad Institute Genomic Center for Infectious Diseases"/>
            <person name="Earl A."/>
            <person name="Manson A."/>
            <person name="Schwartman J."/>
            <person name="Gilmore M."/>
            <person name="Abouelleil A."/>
            <person name="Cao P."/>
            <person name="Chapman S."/>
            <person name="Cusick C."/>
            <person name="Shea T."/>
            <person name="Young S."/>
            <person name="Neafsey D."/>
            <person name="Nusbaum C."/>
            <person name="Birren B."/>
        </authorList>
    </citation>
    <scope>NUCLEOTIDE SEQUENCE [LARGE SCALE GENOMIC DNA]</scope>
    <source>
        <strain evidence="1 3">4G2_DIV0659</strain>
    </source>
</reference>
<comment type="caution">
    <text evidence="2">The sequence shown here is derived from an EMBL/GenBank/DDBJ whole genome shotgun (WGS) entry which is preliminary data.</text>
</comment>
<dbReference type="Proteomes" id="UP000195139">
    <property type="component" value="Unassembled WGS sequence"/>
</dbReference>
<evidence type="ECO:0000313" key="2">
    <source>
        <dbReference type="EMBL" id="OTO09913.1"/>
    </source>
</evidence>
<accession>A0A242CI38</accession>
<reference evidence="2" key="1">
    <citation type="submission" date="2017-05" db="EMBL/GenBank/DDBJ databases">
        <title>The Genome Sequence of Enterococcus sp. 4G2_DIV0659.</title>
        <authorList>
            <consortium name="The Broad Institute Genomics Platform"/>
            <consortium name="The Broad Institute Genomic Center for Infectious Diseases"/>
            <person name="Earl A."/>
            <person name="Manson A."/>
            <person name="Schwartman J."/>
            <person name="Gilmore M."/>
            <person name="Abouelleil A."/>
            <person name="Cao P."/>
            <person name="Chapman S."/>
            <person name="Cusick C."/>
            <person name="Shea T."/>
            <person name="Young S."/>
            <person name="Neafsey D."/>
            <person name="Nusbaum C."/>
            <person name="Birren B."/>
        </authorList>
    </citation>
    <scope>NUCLEOTIDE SEQUENCE [LARGE SCALE GENOMIC DNA]</scope>
    <source>
        <strain evidence="2">4G2_DIV0659</strain>
    </source>
</reference>
<evidence type="ECO:0008006" key="4">
    <source>
        <dbReference type="Google" id="ProtNLM"/>
    </source>
</evidence>
<dbReference type="OrthoDB" id="2065010at2"/>